<feature type="transmembrane region" description="Helical" evidence="7">
    <location>
        <begin position="516"/>
        <end position="537"/>
    </location>
</feature>
<dbReference type="GO" id="GO:0022857">
    <property type="term" value="F:transmembrane transporter activity"/>
    <property type="evidence" value="ECO:0007669"/>
    <property type="project" value="TreeGrafter"/>
</dbReference>
<dbReference type="PANTHER" id="PTHR30572:SF4">
    <property type="entry name" value="ABC TRANSPORTER PERMEASE YTRF"/>
    <property type="match status" value="1"/>
</dbReference>
<feature type="transmembrane region" description="Helical" evidence="7">
    <location>
        <begin position="305"/>
        <end position="325"/>
    </location>
</feature>
<evidence type="ECO:0000256" key="1">
    <source>
        <dbReference type="ARBA" id="ARBA00004651"/>
    </source>
</evidence>
<feature type="domain" description="ABC3 transporter permease C-terminal" evidence="8">
    <location>
        <begin position="310"/>
        <end position="417"/>
    </location>
</feature>
<dbReference type="PANTHER" id="PTHR30572">
    <property type="entry name" value="MEMBRANE COMPONENT OF TRANSPORTER-RELATED"/>
    <property type="match status" value="1"/>
</dbReference>
<feature type="transmembrane region" description="Helical" evidence="7">
    <location>
        <begin position="936"/>
        <end position="964"/>
    </location>
</feature>
<keyword evidence="3 7" id="KW-0812">Transmembrane</keyword>
<organism evidence="9 10">
    <name type="scientific">Nocardioides oleivorans</name>
    <dbReference type="NCBI Taxonomy" id="273676"/>
    <lineage>
        <taxon>Bacteria</taxon>
        <taxon>Bacillati</taxon>
        <taxon>Actinomycetota</taxon>
        <taxon>Actinomycetes</taxon>
        <taxon>Propionibacteriales</taxon>
        <taxon>Nocardioidaceae</taxon>
        <taxon>Nocardioides</taxon>
    </lineage>
</organism>
<comment type="caution">
    <text evidence="9">The sequence shown here is derived from an EMBL/GenBank/DDBJ whole genome shotgun (WGS) entry which is preliminary data.</text>
</comment>
<feature type="transmembrane region" description="Helical" evidence="7">
    <location>
        <begin position="464"/>
        <end position="486"/>
    </location>
</feature>
<keyword evidence="5 7" id="KW-0472">Membrane</keyword>
<keyword evidence="4 7" id="KW-1133">Transmembrane helix</keyword>
<dbReference type="InterPro" id="IPR003838">
    <property type="entry name" value="ABC3_permease_C"/>
</dbReference>
<gene>
    <name evidence="9" type="ORF">EUA93_18550</name>
</gene>
<comment type="subcellular location">
    <subcellularLocation>
        <location evidence="1">Cell membrane</location>
        <topology evidence="1">Multi-pass membrane protein</topology>
    </subcellularLocation>
</comment>
<keyword evidence="10" id="KW-1185">Reference proteome</keyword>
<evidence type="ECO:0000313" key="10">
    <source>
        <dbReference type="Proteomes" id="UP000294071"/>
    </source>
</evidence>
<accession>A0A4Q2RVX1</accession>
<evidence type="ECO:0000313" key="9">
    <source>
        <dbReference type="EMBL" id="RYB92094.1"/>
    </source>
</evidence>
<evidence type="ECO:0000256" key="4">
    <source>
        <dbReference type="ARBA" id="ARBA00022989"/>
    </source>
</evidence>
<proteinExistence type="inferred from homology"/>
<feature type="transmembrane region" description="Helical" evidence="7">
    <location>
        <begin position="436"/>
        <end position="458"/>
    </location>
</feature>
<evidence type="ECO:0000259" key="8">
    <source>
        <dbReference type="Pfam" id="PF02687"/>
    </source>
</evidence>
<evidence type="ECO:0000256" key="6">
    <source>
        <dbReference type="ARBA" id="ARBA00038076"/>
    </source>
</evidence>
<dbReference type="InterPro" id="IPR050250">
    <property type="entry name" value="Macrolide_Exporter_MacB"/>
</dbReference>
<dbReference type="EMBL" id="SDWT01000002">
    <property type="protein sequence ID" value="RYB92094.1"/>
    <property type="molecule type" value="Genomic_DNA"/>
</dbReference>
<feature type="transmembrane region" description="Helical" evidence="7">
    <location>
        <begin position="885"/>
        <end position="915"/>
    </location>
</feature>
<reference evidence="9 10" key="1">
    <citation type="submission" date="2019-01" db="EMBL/GenBank/DDBJ databases">
        <title>Novel species of Nocardioides.</title>
        <authorList>
            <person name="Liu Q."/>
            <person name="Xin Y.-H."/>
        </authorList>
    </citation>
    <scope>NUCLEOTIDE SEQUENCE [LARGE SCALE GENOMIC DNA]</scope>
    <source>
        <strain evidence="9 10">CGMCC 4.6882</strain>
    </source>
</reference>
<name>A0A4Q2RVX1_9ACTN</name>
<dbReference type="GO" id="GO:0005886">
    <property type="term" value="C:plasma membrane"/>
    <property type="evidence" value="ECO:0007669"/>
    <property type="project" value="UniProtKB-SubCell"/>
</dbReference>
<feature type="transmembrane region" description="Helical" evidence="7">
    <location>
        <begin position="392"/>
        <end position="415"/>
    </location>
</feature>
<dbReference type="RefSeq" id="WP_129401758.1">
    <property type="nucleotide sequence ID" value="NZ_SDWT01000002.1"/>
</dbReference>
<comment type="similarity">
    <text evidence="6">Belongs to the ABC-4 integral membrane protein family.</text>
</comment>
<feature type="transmembrane region" description="Helical" evidence="7">
    <location>
        <begin position="346"/>
        <end position="372"/>
    </location>
</feature>
<evidence type="ECO:0000256" key="2">
    <source>
        <dbReference type="ARBA" id="ARBA00022475"/>
    </source>
</evidence>
<evidence type="ECO:0000256" key="3">
    <source>
        <dbReference type="ARBA" id="ARBA00022692"/>
    </source>
</evidence>
<keyword evidence="2" id="KW-1003">Cell membrane</keyword>
<sequence length="1023" mass="104952">MRGWGSSRAPGWSALRHAWRSAVGHRRGQAVALLAVSTLVTACTAFAPVYDRSMQQALVDTLLARASAEDRVVAIRSESAVNAIGTTEARDPRDLRAMLPADVTERLGPVVLDRRALVSPTTGAVPPNGLLVWRDGACDHLLLLAGTCPTAAGEILVSDADTENFGLTIGTTLAVATSEAGPDVPLEVVGTYAVGDEGWWQDLRLVGTSRIAGGGTDPSAAHDAWLTAEDTFVDAAVLPAEASRAGGSVPETTGVDQLFALDDSVRALGDDVREQEDDLRVLSSVGDTADDVRAQGALGARTVPLLLAPLAVLLLFVLWLVLVAATQQRRGEVAVARLRGRGPGGAVRLLLAELLPVLLAGVVPGAAIAVLGGLVARALLPGPTVVELAPGFVVAVLVAVLVLVLTTVAAAVRVAREPLDALVRSGRPGPGRWRLGALDAVVLAAVGTGVLAFVTGSLTGSAALAGPALLGLFVGLLLGHVVAPAATGAGRRLLRRGRLVAGLTLLDVGRRRETRVLVAVITVATALAVFSLDALAVGDRTRDNAGEHDAGAPVVLGVEGHDLDQVRTALRTADPTGERATVVVLAQDTLAVDPEPFRRVALFPRGGPTSEEWRAIEPPVHAPVELTGSRISLTVEAGDDFAVQDVLDVPSELRLALVVTAGTGVRRTVPLGAVPAAGERTTLTGEAAGCGDGCRLAAVRLSAAQGSITAGSLAFGDLRVDGAPVDVGTSVDDWNADEDEHTVLRPVTGGATDALSLVVSVRGFYPVDLTPAWVPPTLDAIVPAGRSAGDDLLVTGVDGSDRAADVVGRTTLLPALPATSALVDLDAATRGRDITFDAHLEVWLADDRALVTAVEDSLRSSGIAVTDVRRLSEVSSSYARTVPTWSLALGSVVGPAVVLAAVLVLLVLAVIGWRARSRDLAILRLNGAGRRTTVRLAVWAHLPAVLLAVVAGIGAGLAGAALSMSDVAFFPEPPSVPVVDTATAWPAVLLVAVTCAVALPAAVVATGWAVARRAHLERAGEAG</sequence>
<dbReference type="AlphaFoldDB" id="A0A4Q2RVX1"/>
<evidence type="ECO:0000256" key="5">
    <source>
        <dbReference type="ARBA" id="ARBA00023136"/>
    </source>
</evidence>
<protein>
    <submittedName>
        <fullName evidence="9">FtsX-like permease family protein</fullName>
    </submittedName>
</protein>
<dbReference type="Pfam" id="PF02687">
    <property type="entry name" value="FtsX"/>
    <property type="match status" value="2"/>
</dbReference>
<feature type="domain" description="ABC3 transporter permease C-terminal" evidence="8">
    <location>
        <begin position="897"/>
        <end position="997"/>
    </location>
</feature>
<evidence type="ECO:0000256" key="7">
    <source>
        <dbReference type="SAM" id="Phobius"/>
    </source>
</evidence>
<dbReference type="Proteomes" id="UP000294071">
    <property type="component" value="Unassembled WGS sequence"/>
</dbReference>
<feature type="transmembrane region" description="Helical" evidence="7">
    <location>
        <begin position="984"/>
        <end position="1011"/>
    </location>
</feature>
<dbReference type="OrthoDB" id="3275641at2"/>